<evidence type="ECO:0000259" key="5">
    <source>
        <dbReference type="Pfam" id="PF22972"/>
    </source>
</evidence>
<dbReference type="Gene3D" id="2.30.29.30">
    <property type="entry name" value="Pleckstrin-homology domain (PH domain)/Phosphotyrosine-binding domain (PTB)"/>
    <property type="match status" value="1"/>
</dbReference>
<dbReference type="InterPro" id="IPR051137">
    <property type="entry name" value="PP4R3-like"/>
</dbReference>
<dbReference type="AlphaFoldDB" id="A0A3S3N865"/>
<dbReference type="Proteomes" id="UP000283530">
    <property type="component" value="Unassembled WGS sequence"/>
</dbReference>
<organism evidence="6 7">
    <name type="scientific">Cinnamomum micranthum f. kanehirae</name>
    <dbReference type="NCBI Taxonomy" id="337451"/>
    <lineage>
        <taxon>Eukaryota</taxon>
        <taxon>Viridiplantae</taxon>
        <taxon>Streptophyta</taxon>
        <taxon>Embryophyta</taxon>
        <taxon>Tracheophyta</taxon>
        <taxon>Spermatophyta</taxon>
        <taxon>Magnoliopsida</taxon>
        <taxon>Magnoliidae</taxon>
        <taxon>Laurales</taxon>
        <taxon>Lauraceae</taxon>
        <taxon>Cinnamomum</taxon>
    </lineage>
</organism>
<evidence type="ECO:0000256" key="3">
    <source>
        <dbReference type="SAM" id="MobiDB-lite"/>
    </source>
</evidence>
<dbReference type="PANTHER" id="PTHR23318">
    <property type="entry name" value="ATP SYNTHASE GAMMA-RELATED"/>
    <property type="match status" value="1"/>
</dbReference>
<dbReference type="GO" id="GO:0072542">
    <property type="term" value="F:protein phosphatase activator activity"/>
    <property type="evidence" value="ECO:0007669"/>
    <property type="project" value="TreeGrafter"/>
</dbReference>
<feature type="region of interest" description="Disordered" evidence="3">
    <location>
        <begin position="675"/>
        <end position="892"/>
    </location>
</feature>
<dbReference type="InterPro" id="IPR016024">
    <property type="entry name" value="ARM-type_fold"/>
</dbReference>
<feature type="domain" description="Serine/threonine-protein phosphatase 4 regulatory subunit 3-like central" evidence="4">
    <location>
        <begin position="174"/>
        <end position="657"/>
    </location>
</feature>
<feature type="compositionally biased region" description="Basic and acidic residues" evidence="3">
    <location>
        <begin position="848"/>
        <end position="857"/>
    </location>
</feature>
<feature type="compositionally biased region" description="Polar residues" evidence="3">
    <location>
        <begin position="127"/>
        <end position="139"/>
    </location>
</feature>
<dbReference type="InterPro" id="IPR006887">
    <property type="entry name" value="P4R3-like_central_dom"/>
</dbReference>
<dbReference type="EMBL" id="QPKB01000010">
    <property type="protein sequence ID" value="RWR94277.1"/>
    <property type="molecule type" value="Genomic_DNA"/>
</dbReference>
<accession>A0A3S3N865</accession>
<evidence type="ECO:0000313" key="6">
    <source>
        <dbReference type="EMBL" id="RWR94277.1"/>
    </source>
</evidence>
<sequence>MGAQGKNSPTSNPMQRVKVYRLNDTGKWDDRGTGHVSVDCCQGSENLGLFVIDEDDHETILMHRISPADIYRRQEETIISWLDPELSTDLALSFQEATGCSFIWDHICTVQRDLQISNLGKVENGTHPASESLETSETSHANDEALRSVKSELRDFPSVELSTLPLILKTVVESGITDQMHVVDLVLQDQEFFPKLMELFRMCEDVEDLDGLHKIFKLVKGIILLNSTPIFEKLFGDEFIMDVIGCLEYDPEVPQVQHHRAFLKEHVVFKEAIPIKDPIVLSKIHQTYKVGYIKDVILPRVLDEATIGNLNSIIHSNNAVVVSLLKEDTAFIQELFARMKSPTTSAESKKNLILFLQEFCSLSKSMQLVQQLRLFRDLVNEGLFDIITDALQSPDKRLVLTGTDILILFLNQDPSLLRTYVLQQEGKSLFGLLVKGMIMDFGEDMHCQFLEILRILLDSYTLSGSQRDAIVDIFYDKYLDQLIDVIVTSCPPKDVPRTNVKSAIWSGRTEVQAVTTPEILLNICELLCFCVVHHSTRIRYYFLRSNVIEKVLFLIRRNEKYLVAAAVRFLRNIISRNDEHLLHHIVTNDLMKPIIDAFISNGDRYNLLHSAVLELFEYIRKENLKSLILYIVDSFWEELTKFEHLSSIQSLKVKYDQSLEKYEVRNTVSMVDPRKRADERDLDKEEQDYFNGDSDEEDTASARISNTQNQRRRSALPNSGSYFSPRGGLVDYDDDEDDDDYNPPSRSKQGMPTGDERLADSPALKRRCTDNNNEELELPKKQRLDKNMIGAAASCSTLSCGDSPGKKAEAATPDTLHTAEGNNGSAEQHSVNKLDDSRDSSNCSPNDADTRQCEDLRQSSGEDCPLVPISKSTSEMAVSGTTVNGSEPYSVR</sequence>
<feature type="compositionally biased region" description="Basic and acidic residues" evidence="3">
    <location>
        <begin position="830"/>
        <end position="839"/>
    </location>
</feature>
<dbReference type="SUPFAM" id="SSF48371">
    <property type="entry name" value="ARM repeat"/>
    <property type="match status" value="1"/>
</dbReference>
<keyword evidence="7" id="KW-1185">Reference proteome</keyword>
<comment type="caution">
    <text evidence="6">The sequence shown here is derived from an EMBL/GenBank/DDBJ whole genome shotgun (WGS) entry which is preliminary data.</text>
</comment>
<dbReference type="GO" id="GO:0030289">
    <property type="term" value="C:protein phosphatase 4 complex"/>
    <property type="evidence" value="ECO:0007669"/>
    <property type="project" value="TreeGrafter"/>
</dbReference>
<dbReference type="STRING" id="337451.A0A3S3N865"/>
<dbReference type="Pfam" id="PF04802">
    <property type="entry name" value="PP4R3"/>
    <property type="match status" value="1"/>
</dbReference>
<feature type="region of interest" description="Disordered" evidence="3">
    <location>
        <begin position="125"/>
        <end position="144"/>
    </location>
</feature>
<gene>
    <name evidence="6" type="ORF">CKAN_02356000</name>
</gene>
<dbReference type="PANTHER" id="PTHR23318:SF0">
    <property type="entry name" value="SERINE_THREONINE-PROTEIN PHOSPHATASE 4 REGULATORY SUBUNIT 3"/>
    <property type="match status" value="1"/>
</dbReference>
<evidence type="ECO:0000259" key="4">
    <source>
        <dbReference type="Pfam" id="PF04802"/>
    </source>
</evidence>
<feature type="compositionally biased region" description="Basic and acidic residues" evidence="3">
    <location>
        <begin position="777"/>
        <end position="786"/>
    </location>
</feature>
<protein>
    <submittedName>
        <fullName evidence="6">Serine/threonine-protein phosphatase 4 regulatory subunit 3-like protein isoform X1</fullName>
    </submittedName>
</protein>
<feature type="compositionally biased region" description="Acidic residues" evidence="3">
    <location>
        <begin position="731"/>
        <end position="741"/>
    </location>
</feature>
<dbReference type="InterPro" id="IPR011989">
    <property type="entry name" value="ARM-like"/>
</dbReference>
<comment type="subcellular location">
    <subcellularLocation>
        <location evidence="1">Nucleus</location>
    </subcellularLocation>
</comment>
<dbReference type="SUPFAM" id="SSF50729">
    <property type="entry name" value="PH domain-like"/>
    <property type="match status" value="1"/>
</dbReference>
<dbReference type="InterPro" id="IPR055236">
    <property type="entry name" value="EVH1_PP4R3"/>
</dbReference>
<dbReference type="Pfam" id="PF22972">
    <property type="entry name" value="EVH1_PP4R3"/>
    <property type="match status" value="1"/>
</dbReference>
<feature type="compositionally biased region" description="Acidic residues" evidence="3">
    <location>
        <begin position="684"/>
        <end position="699"/>
    </location>
</feature>
<evidence type="ECO:0000256" key="1">
    <source>
        <dbReference type="ARBA" id="ARBA00004123"/>
    </source>
</evidence>
<proteinExistence type="predicted"/>
<reference evidence="6 7" key="1">
    <citation type="journal article" date="2019" name="Nat. Plants">
        <title>Stout camphor tree genome fills gaps in understanding of flowering plant genome evolution.</title>
        <authorList>
            <person name="Chaw S.M."/>
            <person name="Liu Y.C."/>
            <person name="Wu Y.W."/>
            <person name="Wang H.Y."/>
            <person name="Lin C.I."/>
            <person name="Wu C.S."/>
            <person name="Ke H.M."/>
            <person name="Chang L.Y."/>
            <person name="Hsu C.Y."/>
            <person name="Yang H.T."/>
            <person name="Sudianto E."/>
            <person name="Hsu M.H."/>
            <person name="Wu K.P."/>
            <person name="Wang L.N."/>
            <person name="Leebens-Mack J.H."/>
            <person name="Tsai I.J."/>
        </authorList>
    </citation>
    <scope>NUCLEOTIDE SEQUENCE [LARGE SCALE GENOMIC DNA]</scope>
    <source>
        <strain evidence="7">cv. Chaw 1501</strain>
        <tissue evidence="6">Young leaves</tissue>
    </source>
</reference>
<dbReference type="OrthoDB" id="27483at2759"/>
<feature type="domain" description="PP4R3 EVH1-like" evidence="5">
    <location>
        <begin position="15"/>
        <end position="114"/>
    </location>
</feature>
<dbReference type="GO" id="GO:0005654">
    <property type="term" value="C:nucleoplasm"/>
    <property type="evidence" value="ECO:0007669"/>
    <property type="project" value="TreeGrafter"/>
</dbReference>
<keyword evidence="2" id="KW-0539">Nucleus</keyword>
<dbReference type="InterPro" id="IPR011993">
    <property type="entry name" value="PH-like_dom_sf"/>
</dbReference>
<evidence type="ECO:0000256" key="2">
    <source>
        <dbReference type="ARBA" id="ARBA00023242"/>
    </source>
</evidence>
<evidence type="ECO:0000313" key="7">
    <source>
        <dbReference type="Proteomes" id="UP000283530"/>
    </source>
</evidence>
<dbReference type="Gene3D" id="1.25.10.10">
    <property type="entry name" value="Leucine-rich Repeat Variant"/>
    <property type="match status" value="1"/>
</dbReference>
<name>A0A3S3N865_9MAGN</name>
<feature type="compositionally biased region" description="Polar residues" evidence="3">
    <location>
        <begin position="820"/>
        <end position="829"/>
    </location>
</feature>
<feature type="compositionally biased region" description="Polar residues" evidence="3">
    <location>
        <begin position="870"/>
        <end position="892"/>
    </location>
</feature>